<feature type="binding site" evidence="8">
    <location>
        <position position="24"/>
    </location>
    <ligand>
        <name>GTP</name>
        <dbReference type="ChEBI" id="CHEBI:37565"/>
    </ligand>
</feature>
<evidence type="ECO:0000256" key="2">
    <source>
        <dbReference type="ARBA" id="ARBA00022679"/>
    </source>
</evidence>
<dbReference type="GO" id="GO:1902758">
    <property type="term" value="P:bis(molybdopterin guanine dinucleotide)molybdenum biosynthetic process"/>
    <property type="evidence" value="ECO:0007669"/>
    <property type="project" value="TreeGrafter"/>
</dbReference>
<keyword evidence="2 8" id="KW-0808">Transferase</keyword>
<dbReference type="GO" id="GO:0061603">
    <property type="term" value="F:molybdenum cofactor guanylyltransferase activity"/>
    <property type="evidence" value="ECO:0007669"/>
    <property type="project" value="UniProtKB-EC"/>
</dbReference>
<proteinExistence type="inferred from homology"/>
<dbReference type="Proteomes" id="UP000076625">
    <property type="component" value="Unassembled WGS sequence"/>
</dbReference>
<organism evidence="10 11">
    <name type="scientific">Crenobacter luteus</name>
    <dbReference type="NCBI Taxonomy" id="1452487"/>
    <lineage>
        <taxon>Bacteria</taxon>
        <taxon>Pseudomonadati</taxon>
        <taxon>Pseudomonadota</taxon>
        <taxon>Betaproteobacteria</taxon>
        <taxon>Neisseriales</taxon>
        <taxon>Neisseriaceae</taxon>
        <taxon>Crenobacter</taxon>
    </lineage>
</organism>
<dbReference type="HAMAP" id="MF_00316">
    <property type="entry name" value="MobA"/>
    <property type="match status" value="1"/>
</dbReference>
<evidence type="ECO:0000256" key="8">
    <source>
        <dbReference type="HAMAP-Rule" id="MF_00316"/>
    </source>
</evidence>
<comment type="domain">
    <text evidence="8">The N-terminal domain determines nucleotide recognition and specific binding, while the C-terminal domain determines the specific binding to the target protein.</text>
</comment>
<dbReference type="Pfam" id="PF12804">
    <property type="entry name" value="NTP_transf_3"/>
    <property type="match status" value="1"/>
</dbReference>
<dbReference type="NCBIfam" id="TIGR02665">
    <property type="entry name" value="molyb_mobA"/>
    <property type="match status" value="1"/>
</dbReference>
<dbReference type="GO" id="GO:0005525">
    <property type="term" value="F:GTP binding"/>
    <property type="evidence" value="ECO:0007669"/>
    <property type="project" value="UniProtKB-UniRule"/>
</dbReference>
<feature type="binding site" evidence="8">
    <location>
        <position position="103"/>
    </location>
    <ligand>
        <name>Mg(2+)</name>
        <dbReference type="ChEBI" id="CHEBI:18420"/>
    </ligand>
</feature>
<keyword evidence="3 8" id="KW-0479">Metal-binding</keyword>
<comment type="function">
    <text evidence="8">Transfers a GMP moiety from GTP to Mo-molybdopterin (Mo-MPT) cofactor (Moco or molybdenum cofactor) to form Mo-molybdopterin guanine dinucleotide (Mo-MGD) cofactor.</text>
</comment>
<evidence type="ECO:0000256" key="4">
    <source>
        <dbReference type="ARBA" id="ARBA00022741"/>
    </source>
</evidence>
<dbReference type="GO" id="GO:0005737">
    <property type="term" value="C:cytoplasm"/>
    <property type="evidence" value="ECO:0007669"/>
    <property type="project" value="UniProtKB-SubCell"/>
</dbReference>
<dbReference type="InterPro" id="IPR029044">
    <property type="entry name" value="Nucleotide-diphossugar_trans"/>
</dbReference>
<evidence type="ECO:0000256" key="7">
    <source>
        <dbReference type="ARBA" id="ARBA00023150"/>
    </source>
</evidence>
<dbReference type="Gene3D" id="3.90.550.10">
    <property type="entry name" value="Spore Coat Polysaccharide Biosynthesis Protein SpsA, Chain A"/>
    <property type="match status" value="1"/>
</dbReference>
<reference evidence="11" key="1">
    <citation type="submission" date="2016-01" db="EMBL/GenBank/DDBJ databases">
        <title>Draft genome of Chromobacterium sp. F49.</title>
        <authorList>
            <person name="Hong K.W."/>
        </authorList>
    </citation>
    <scope>NUCLEOTIDE SEQUENCE [LARGE SCALE GENOMIC DNA]</scope>
    <source>
        <strain evidence="11">CN10</strain>
    </source>
</reference>
<comment type="subunit">
    <text evidence="8">Monomer.</text>
</comment>
<evidence type="ECO:0000313" key="10">
    <source>
        <dbReference type="EMBL" id="KZE28906.1"/>
    </source>
</evidence>
<evidence type="ECO:0000313" key="11">
    <source>
        <dbReference type="Proteomes" id="UP000076625"/>
    </source>
</evidence>
<gene>
    <name evidence="8" type="primary">mobA</name>
    <name evidence="10" type="ORF">AVW16_13635</name>
</gene>
<evidence type="ECO:0000259" key="9">
    <source>
        <dbReference type="Pfam" id="PF12804"/>
    </source>
</evidence>
<keyword evidence="4 8" id="KW-0547">Nucleotide-binding</keyword>
<dbReference type="GO" id="GO:0046872">
    <property type="term" value="F:metal ion binding"/>
    <property type="evidence" value="ECO:0007669"/>
    <property type="project" value="UniProtKB-KW"/>
</dbReference>
<feature type="binding site" evidence="8">
    <location>
        <position position="103"/>
    </location>
    <ligand>
        <name>GTP</name>
        <dbReference type="ChEBI" id="CHEBI:37565"/>
    </ligand>
</feature>
<feature type="domain" description="MobA-like NTP transferase" evidence="9">
    <location>
        <begin position="8"/>
        <end position="165"/>
    </location>
</feature>
<name>A0A161SDE5_9NEIS</name>
<feature type="binding site" evidence="8">
    <location>
        <position position="73"/>
    </location>
    <ligand>
        <name>GTP</name>
        <dbReference type="ChEBI" id="CHEBI:37565"/>
    </ligand>
</feature>
<dbReference type="AlphaFoldDB" id="A0A161SDE5"/>
<comment type="similarity">
    <text evidence="8">Belongs to the MobA family.</text>
</comment>
<comment type="cofactor">
    <cofactor evidence="8">
        <name>Mg(2+)</name>
        <dbReference type="ChEBI" id="CHEBI:18420"/>
    </cofactor>
</comment>
<evidence type="ECO:0000256" key="5">
    <source>
        <dbReference type="ARBA" id="ARBA00022842"/>
    </source>
</evidence>
<evidence type="ECO:0000256" key="1">
    <source>
        <dbReference type="ARBA" id="ARBA00022490"/>
    </source>
</evidence>
<dbReference type="CDD" id="cd02503">
    <property type="entry name" value="MobA"/>
    <property type="match status" value="1"/>
</dbReference>
<keyword evidence="6 8" id="KW-0342">GTP-binding</keyword>
<comment type="caution">
    <text evidence="8">Lacks conserved residue(s) required for the propagation of feature annotation.</text>
</comment>
<feature type="binding site" evidence="8">
    <location>
        <begin position="11"/>
        <end position="13"/>
    </location>
    <ligand>
        <name>GTP</name>
        <dbReference type="ChEBI" id="CHEBI:37565"/>
    </ligand>
</feature>
<keyword evidence="11" id="KW-1185">Reference proteome</keyword>
<keyword evidence="5 8" id="KW-0460">Magnesium</keyword>
<comment type="subcellular location">
    <subcellularLocation>
        <location evidence="8">Cytoplasm</location>
    </subcellularLocation>
</comment>
<evidence type="ECO:0000256" key="6">
    <source>
        <dbReference type="ARBA" id="ARBA00023134"/>
    </source>
</evidence>
<dbReference type="EMBL" id="LQQU01000035">
    <property type="protein sequence ID" value="KZE28906.1"/>
    <property type="molecule type" value="Genomic_DNA"/>
</dbReference>
<dbReference type="InterPro" id="IPR025877">
    <property type="entry name" value="MobA-like_NTP_Trfase"/>
</dbReference>
<comment type="caution">
    <text evidence="10">The sequence shown here is derived from an EMBL/GenBank/DDBJ whole genome shotgun (WGS) entry which is preliminary data.</text>
</comment>
<dbReference type="SUPFAM" id="SSF53448">
    <property type="entry name" value="Nucleotide-diphospho-sugar transferases"/>
    <property type="match status" value="1"/>
</dbReference>
<dbReference type="STRING" id="1452487.AVW16_13635"/>
<dbReference type="PANTHER" id="PTHR19136">
    <property type="entry name" value="MOLYBDENUM COFACTOR GUANYLYLTRANSFERASE"/>
    <property type="match status" value="1"/>
</dbReference>
<protein>
    <recommendedName>
        <fullName evidence="8">Molybdenum cofactor guanylyltransferase</fullName>
        <shortName evidence="8">MoCo guanylyltransferase</shortName>
        <ecNumber evidence="8">2.7.7.77</ecNumber>
    </recommendedName>
    <alternativeName>
        <fullName evidence="8">GTP:molybdopterin guanylyltransferase</fullName>
    </alternativeName>
    <alternativeName>
        <fullName evidence="8">Mo-MPT guanylyltransferase</fullName>
    </alternativeName>
    <alternativeName>
        <fullName evidence="8">Molybdopterin guanylyltransferase</fullName>
    </alternativeName>
    <alternativeName>
        <fullName evidence="8">Molybdopterin-guanine dinucleotide synthase</fullName>
        <shortName evidence="8">MGD synthase</shortName>
    </alternativeName>
</protein>
<keyword evidence="1 8" id="KW-0963">Cytoplasm</keyword>
<sequence length="194" mass="20961">MEPARYQALVLAGGSARRFGGADKGLQLLDGRPFVVHTLAALAAQSAPPVSCLISANRNLDTYRAFGHPVLSDSRPGYQGPLAGIAEGLAELSEDWLLVVPCDVVALPADFAARLFAEADERTDAVCACDAERHHPALVLLHRRVRASLDDFLHGDSRRLRDWLAGLNTREAFFATPFPNLNNPEAVAALQRRG</sequence>
<dbReference type="RefSeq" id="WP_066613859.1">
    <property type="nucleotide sequence ID" value="NZ_LQQU01000035.1"/>
</dbReference>
<dbReference type="EC" id="2.7.7.77" evidence="8"/>
<keyword evidence="7 8" id="KW-0501">Molybdenum cofactor biosynthesis</keyword>
<dbReference type="OrthoDB" id="9788394at2"/>
<evidence type="ECO:0000256" key="3">
    <source>
        <dbReference type="ARBA" id="ARBA00022723"/>
    </source>
</evidence>
<dbReference type="InterPro" id="IPR013482">
    <property type="entry name" value="Molybde_CF_guanTrfase"/>
</dbReference>
<dbReference type="PANTHER" id="PTHR19136:SF81">
    <property type="entry name" value="MOLYBDENUM COFACTOR GUANYLYLTRANSFERASE"/>
    <property type="match status" value="1"/>
</dbReference>
<comment type="catalytic activity">
    <reaction evidence="8">
        <text>Mo-molybdopterin + GTP + H(+) = Mo-molybdopterin guanine dinucleotide + diphosphate</text>
        <dbReference type="Rhea" id="RHEA:34243"/>
        <dbReference type="ChEBI" id="CHEBI:15378"/>
        <dbReference type="ChEBI" id="CHEBI:33019"/>
        <dbReference type="ChEBI" id="CHEBI:37565"/>
        <dbReference type="ChEBI" id="CHEBI:71302"/>
        <dbReference type="ChEBI" id="CHEBI:71310"/>
        <dbReference type="EC" id="2.7.7.77"/>
    </reaction>
</comment>
<accession>A0A161SDE5</accession>